<comment type="cofactor">
    <cofactor evidence="23">
        <name>Mg(2+)</name>
        <dbReference type="ChEBI" id="CHEBI:18420"/>
    </cofactor>
    <text evidence="23">Mn(2+), Zn(2+), Cd(2+) and Co(2+) support activity to lesser extents.</text>
</comment>
<feature type="binding site" evidence="21">
    <location>
        <position position="74"/>
    </location>
    <ligand>
        <name>substrate</name>
    </ligand>
</feature>
<feature type="binding site" evidence="22">
    <location>
        <position position="14"/>
    </location>
    <ligand>
        <name>ATP</name>
        <dbReference type="ChEBI" id="CHEBI:30616"/>
    </ligand>
</feature>
<dbReference type="GO" id="GO:0005886">
    <property type="term" value="C:plasma membrane"/>
    <property type="evidence" value="ECO:0007669"/>
    <property type="project" value="UniProtKB-SubCell"/>
</dbReference>
<dbReference type="InterPro" id="IPR000829">
    <property type="entry name" value="DAGK"/>
</dbReference>
<keyword evidence="17 24" id="KW-0472">Membrane</keyword>
<keyword evidence="8 24" id="KW-0808">Transferase</keyword>
<dbReference type="PANTHER" id="PTHR34299:SF1">
    <property type="entry name" value="DIACYLGLYCEROL KINASE"/>
    <property type="match status" value="1"/>
</dbReference>
<dbReference type="Proteomes" id="UP000186806">
    <property type="component" value="Unassembled WGS sequence"/>
</dbReference>
<feature type="binding site" evidence="22">
    <location>
        <position position="81"/>
    </location>
    <ligand>
        <name>ATP</name>
        <dbReference type="ChEBI" id="CHEBI:30616"/>
    </ligand>
</feature>
<comment type="similarity">
    <text evidence="2 24">Belongs to the bacterial diacylglycerol kinase family.</text>
</comment>
<dbReference type="PANTHER" id="PTHR34299">
    <property type="entry name" value="DIACYLGLYCEROL KINASE"/>
    <property type="match status" value="1"/>
</dbReference>
<keyword evidence="13 22" id="KW-0067">ATP-binding</keyword>
<gene>
    <name evidence="25" type="ORF">BTW10_06865</name>
</gene>
<comment type="catalytic activity">
    <reaction evidence="24">
        <text>a 1,2-diacyl-sn-glycerol + ATP = a 1,2-diacyl-sn-glycero-3-phosphate + ADP + H(+)</text>
        <dbReference type="Rhea" id="RHEA:10272"/>
        <dbReference type="ChEBI" id="CHEBI:15378"/>
        <dbReference type="ChEBI" id="CHEBI:17815"/>
        <dbReference type="ChEBI" id="CHEBI:30616"/>
        <dbReference type="ChEBI" id="CHEBI:58608"/>
        <dbReference type="ChEBI" id="CHEBI:456216"/>
        <dbReference type="EC" id="2.7.1.107"/>
    </reaction>
</comment>
<comment type="subcellular location">
    <subcellularLocation>
        <location evidence="1 24">Cell inner membrane</location>
        <topology evidence="1 24">Multi-pass membrane protein</topology>
    </subcellularLocation>
</comment>
<evidence type="ECO:0000256" key="10">
    <source>
        <dbReference type="ARBA" id="ARBA00022723"/>
    </source>
</evidence>
<evidence type="ECO:0000313" key="26">
    <source>
        <dbReference type="Proteomes" id="UP000186806"/>
    </source>
</evidence>
<dbReference type="GO" id="GO:0004143">
    <property type="term" value="F:ATP-dependent diacylglycerol kinase activity"/>
    <property type="evidence" value="ECO:0007669"/>
    <property type="project" value="UniProtKB-EC"/>
</dbReference>
<evidence type="ECO:0000256" key="1">
    <source>
        <dbReference type="ARBA" id="ARBA00004429"/>
    </source>
</evidence>
<dbReference type="InterPro" id="IPR033718">
    <property type="entry name" value="DAGK_prok"/>
</dbReference>
<dbReference type="GO" id="GO:0005524">
    <property type="term" value="F:ATP binding"/>
    <property type="evidence" value="ECO:0007669"/>
    <property type="project" value="UniProtKB-KW"/>
</dbReference>
<evidence type="ECO:0000256" key="18">
    <source>
        <dbReference type="ARBA" id="ARBA00023209"/>
    </source>
</evidence>
<keyword evidence="10 23" id="KW-0479">Metal-binding</keyword>
<keyword evidence="11 22" id="KW-0547">Nucleotide-binding</keyword>
<keyword evidence="9 24" id="KW-0812">Transmembrane</keyword>
<keyword evidence="5" id="KW-1003">Cell membrane</keyword>
<feature type="active site" description="Proton acceptor" evidence="20">
    <location>
        <position position="74"/>
    </location>
</feature>
<feature type="binding site" evidence="23">
    <location>
        <position position="33"/>
    </location>
    <ligand>
        <name>a divalent metal cation</name>
        <dbReference type="ChEBI" id="CHEBI:60240"/>
    </ligand>
</feature>
<keyword evidence="14 23" id="KW-0460">Magnesium</keyword>
<evidence type="ECO:0000256" key="11">
    <source>
        <dbReference type="ARBA" id="ARBA00022741"/>
    </source>
</evidence>
<feature type="binding site" evidence="21">
    <location>
        <begin position="35"/>
        <end position="39"/>
    </location>
    <ligand>
        <name>substrate</name>
    </ligand>
</feature>
<keyword evidence="7 24" id="KW-0997">Cell inner membrane</keyword>
<protein>
    <recommendedName>
        <fullName evidence="4 24">Diacylglycerol kinase</fullName>
        <ecNumber evidence="3 24">2.7.1.107</ecNumber>
    </recommendedName>
</protein>
<feature type="transmembrane region" description="Helical" evidence="24">
    <location>
        <begin position="40"/>
        <end position="58"/>
    </location>
</feature>
<evidence type="ECO:0000256" key="22">
    <source>
        <dbReference type="PIRSR" id="PIRSR600829-3"/>
    </source>
</evidence>
<evidence type="ECO:0000313" key="25">
    <source>
        <dbReference type="EMBL" id="OLO12009.1"/>
    </source>
</evidence>
<reference evidence="25 26" key="1">
    <citation type="submission" date="2016-12" db="EMBL/GenBank/DDBJ databases">
        <title>Draft genome sequences of strains Salinicola socius SMB35, Salinicola sp. MH3R3-1 and Chromohalobacter sp. SMB17 from the Verkhnekamsk potash mining region of Russia.</title>
        <authorList>
            <person name="Mavrodi D.V."/>
            <person name="Olsson B.E."/>
            <person name="Korsakova E.S."/>
            <person name="Pyankova A."/>
            <person name="Mavrodi O.V."/>
            <person name="Plotnikova E.G."/>
        </authorList>
    </citation>
    <scope>NUCLEOTIDE SEQUENCE [LARGE SCALE GENOMIC DNA]</scope>
    <source>
        <strain evidence="25 26">SMB17</strain>
    </source>
</reference>
<keyword evidence="26" id="KW-1185">Reference proteome</keyword>
<evidence type="ECO:0000256" key="7">
    <source>
        <dbReference type="ARBA" id="ARBA00022519"/>
    </source>
</evidence>
<evidence type="ECO:0000256" key="13">
    <source>
        <dbReference type="ARBA" id="ARBA00022840"/>
    </source>
</evidence>
<keyword evidence="12 24" id="KW-0418">Kinase</keyword>
<feature type="binding site" evidence="23">
    <location>
        <position position="81"/>
    </location>
    <ligand>
        <name>a divalent metal cation</name>
        <dbReference type="ChEBI" id="CHEBI:60240"/>
    </ligand>
</feature>
<evidence type="ECO:0000256" key="21">
    <source>
        <dbReference type="PIRSR" id="PIRSR600829-2"/>
    </source>
</evidence>
<evidence type="ECO:0000256" key="9">
    <source>
        <dbReference type="ARBA" id="ARBA00022692"/>
    </source>
</evidence>
<keyword evidence="18" id="KW-0594">Phospholipid biosynthesis</keyword>
<evidence type="ECO:0000256" key="4">
    <source>
        <dbReference type="ARBA" id="ARBA00017575"/>
    </source>
</evidence>
<dbReference type="GO" id="GO:0006654">
    <property type="term" value="P:phosphatidic acid biosynthetic process"/>
    <property type="evidence" value="ECO:0007669"/>
    <property type="project" value="InterPro"/>
</dbReference>
<name>A0A1Q8TEA3_9GAMM</name>
<evidence type="ECO:0000256" key="3">
    <source>
        <dbReference type="ARBA" id="ARBA00012133"/>
    </source>
</evidence>
<evidence type="ECO:0000256" key="19">
    <source>
        <dbReference type="ARBA" id="ARBA00023264"/>
    </source>
</evidence>
<evidence type="ECO:0000256" key="12">
    <source>
        <dbReference type="ARBA" id="ARBA00022777"/>
    </source>
</evidence>
<keyword evidence="16 24" id="KW-0443">Lipid metabolism</keyword>
<comment type="caution">
    <text evidence="25">The sequence shown here is derived from an EMBL/GenBank/DDBJ whole genome shotgun (WGS) entry which is preliminary data.</text>
</comment>
<evidence type="ECO:0000256" key="16">
    <source>
        <dbReference type="ARBA" id="ARBA00023098"/>
    </source>
</evidence>
<evidence type="ECO:0000256" key="24">
    <source>
        <dbReference type="RuleBase" id="RU363065"/>
    </source>
</evidence>
<comment type="function">
    <text evidence="24">Catalyzes the ATP-dependent phosphorylation of sn-l,2-diacylglycerol (DAG) to phosphatidic acid. Involved in the recycling of diacylglycerol produced as a by-product during membrane-derived oligosaccharide (MDO) biosynthesis.</text>
</comment>
<dbReference type="Pfam" id="PF01219">
    <property type="entry name" value="DAGK_prokar"/>
    <property type="match status" value="1"/>
</dbReference>
<accession>A0A1Q8TEA3</accession>
<sequence length="123" mass="13605">MADLDKWNGTGLVRLNKALFCSLKGLSAAWVHESAFRQELVVLALLMPIPIFGNYLPIEKAMMGASLILLLVVELINSAIEAVVDRVGTQWHILSGRAKDLGSASVFMTFLLVVWVWLNILIK</sequence>
<evidence type="ECO:0000256" key="23">
    <source>
        <dbReference type="PIRSR" id="PIRSR600829-4"/>
    </source>
</evidence>
<evidence type="ECO:0000256" key="8">
    <source>
        <dbReference type="ARBA" id="ARBA00022679"/>
    </source>
</evidence>
<evidence type="ECO:0000256" key="5">
    <source>
        <dbReference type="ARBA" id="ARBA00022475"/>
    </source>
</evidence>
<feature type="binding site" evidence="22">
    <location>
        <position position="33"/>
    </location>
    <ligand>
        <name>ATP</name>
        <dbReference type="ChEBI" id="CHEBI:30616"/>
    </ligand>
</feature>
<organism evidence="25 26">
    <name type="scientific">Chromohalobacter japonicus</name>
    <dbReference type="NCBI Taxonomy" id="223900"/>
    <lineage>
        <taxon>Bacteria</taxon>
        <taxon>Pseudomonadati</taxon>
        <taxon>Pseudomonadota</taxon>
        <taxon>Gammaproteobacteria</taxon>
        <taxon>Oceanospirillales</taxon>
        <taxon>Halomonadaceae</taxon>
        <taxon>Chromohalobacter</taxon>
    </lineage>
</organism>
<dbReference type="InterPro" id="IPR036945">
    <property type="entry name" value="DAGK_sf"/>
</dbReference>
<evidence type="ECO:0000256" key="6">
    <source>
        <dbReference type="ARBA" id="ARBA00022516"/>
    </source>
</evidence>
<dbReference type="PROSITE" id="PS01069">
    <property type="entry name" value="DAGK_PROKAR"/>
    <property type="match status" value="1"/>
</dbReference>
<dbReference type="EC" id="2.7.1.107" evidence="3 24"/>
<evidence type="ECO:0000256" key="15">
    <source>
        <dbReference type="ARBA" id="ARBA00022989"/>
    </source>
</evidence>
<dbReference type="RefSeq" id="WP_075368764.1">
    <property type="nucleotide sequence ID" value="NZ_JAKGAJ010000009.1"/>
</dbReference>
<feature type="binding site" evidence="21">
    <location>
        <position position="14"/>
    </location>
    <ligand>
        <name>substrate</name>
    </ligand>
</feature>
<evidence type="ECO:0000256" key="2">
    <source>
        <dbReference type="ARBA" id="ARBA00005967"/>
    </source>
</evidence>
<dbReference type="EMBL" id="MSDQ01000015">
    <property type="protein sequence ID" value="OLO12009.1"/>
    <property type="molecule type" value="Genomic_DNA"/>
</dbReference>
<dbReference type="AlphaFoldDB" id="A0A1Q8TEA3"/>
<evidence type="ECO:0000256" key="14">
    <source>
        <dbReference type="ARBA" id="ARBA00022842"/>
    </source>
</evidence>
<feature type="binding site" evidence="22">
    <location>
        <begin position="99"/>
        <end position="100"/>
    </location>
    <ligand>
        <name>ATP</name>
        <dbReference type="ChEBI" id="CHEBI:30616"/>
    </ligand>
</feature>
<keyword evidence="15 24" id="KW-1133">Transmembrane helix</keyword>
<proteinExistence type="inferred from homology"/>
<feature type="binding site" evidence="21">
    <location>
        <position position="103"/>
    </location>
    <ligand>
        <name>substrate</name>
    </ligand>
</feature>
<evidence type="ECO:0000256" key="17">
    <source>
        <dbReference type="ARBA" id="ARBA00023136"/>
    </source>
</evidence>
<evidence type="ECO:0000256" key="20">
    <source>
        <dbReference type="PIRSR" id="PIRSR600829-1"/>
    </source>
</evidence>
<dbReference type="GO" id="GO:0046872">
    <property type="term" value="F:metal ion binding"/>
    <property type="evidence" value="ECO:0007669"/>
    <property type="project" value="UniProtKB-KW"/>
</dbReference>
<keyword evidence="19 24" id="KW-1208">Phospholipid metabolism</keyword>
<keyword evidence="6" id="KW-0444">Lipid biosynthesis</keyword>
<dbReference type="CDD" id="cd14264">
    <property type="entry name" value="DAGK_IM"/>
    <property type="match status" value="1"/>
</dbReference>
<dbReference type="Gene3D" id="1.10.287.3610">
    <property type="match status" value="1"/>
</dbReference>
<feature type="transmembrane region" description="Helical" evidence="24">
    <location>
        <begin position="65"/>
        <end position="84"/>
    </location>
</feature>
<feature type="transmembrane region" description="Helical" evidence="24">
    <location>
        <begin position="104"/>
        <end position="122"/>
    </location>
</feature>